<dbReference type="AlphaFoldDB" id="A0A9Q5GLS2"/>
<dbReference type="CDD" id="cd00130">
    <property type="entry name" value="PAS"/>
    <property type="match status" value="1"/>
</dbReference>
<dbReference type="InterPro" id="IPR004358">
    <property type="entry name" value="Sig_transdc_His_kin-like_C"/>
</dbReference>
<dbReference type="SMART" id="SM00388">
    <property type="entry name" value="HisKA"/>
    <property type="match status" value="1"/>
</dbReference>
<dbReference type="CDD" id="cd17546">
    <property type="entry name" value="REC_hyHK_CKI1_RcsC-like"/>
    <property type="match status" value="1"/>
</dbReference>
<keyword evidence="3 6" id="KW-0597">Phosphoprotein</keyword>
<dbReference type="SMART" id="SM00448">
    <property type="entry name" value="REC"/>
    <property type="match status" value="1"/>
</dbReference>
<dbReference type="Pfam" id="PF02518">
    <property type="entry name" value="HATPase_c"/>
    <property type="match status" value="1"/>
</dbReference>
<dbReference type="Gene3D" id="1.10.287.130">
    <property type="match status" value="1"/>
</dbReference>
<dbReference type="InterPro" id="IPR003661">
    <property type="entry name" value="HisK_dim/P_dom"/>
</dbReference>
<proteinExistence type="predicted"/>
<sequence length="855" mass="95984">MLANTFPDDEAGSIKVGESLEALIWQHPVSREQKALEIISQLHDDFAAYKTHSQINEALLQTLTAFTGSEYGFIGEPENNNSTSGLCIKAVCNMRRHPDVRPYFGTRTDDGQYLIQLHTLSTQVLLTGRPVLNNNPAADERPAGKPACPTPVFRNFLGLPLIRKGEVTGMIGFADREGGYDPGIIALLRPILFTYTTLLYTDQADTLRAGTEAANRQLSADIDALMNTLDDIVFEMDEHKVFTKVWCKQENLLFIPMKEVIGKSISEVMGEHSTAFCKMADTLLLTGEPQYYEYTDIRQNLHHWYALKMSQIMTSQPGPKRLLLLIQNITQRKRDELELRHVNAALARNIHLLDITQQMGLIGGWEFNIVTGEIYWTRQVYQMREVPENFRPSFDDGAFYHPDDRPLLQAAHQQLLEQQKRFCLELRHISARNTCKWVKTVGMPVYTNDTLTHFRGIIMDIDKQKLSELELGQARVNAEQAAKGRSDFLSVMSHEIRTPLNAIIGIAGIMQDDPAADHKEVLHSLQFSANHLLGLVNDILDFSKIEAGKIELEHVPLNLRELVQDIAANFQPLAKAKGIKLYTNIDHDLAVQITGDPVRLSQILSNLVNNAIKFTDKGAVTLEIHQESYIRGKCSISFKVKDTGVGIAPEMLEQVFDTFVQEDSATTRQYGGTGLGLAITRRLVELMQGNIHISSVKGAGTTFYFTLDFELPESAAADRQTDLSLPPGFLAGMHLLIVEDNKINVRVMQLQLAKSGATTTVAVNGKDAILKMEQQKFDGVMLDLHMPEMNGYETIPHIRTLQPNAFIVVLTADIMPEVSERLHALHVKDILPKPYKATDLYRVLVKYRLSVTDMF</sequence>
<dbReference type="Pfam" id="PF00072">
    <property type="entry name" value="Response_reg"/>
    <property type="match status" value="1"/>
</dbReference>
<evidence type="ECO:0000256" key="3">
    <source>
        <dbReference type="ARBA" id="ARBA00022553"/>
    </source>
</evidence>
<evidence type="ECO:0000313" key="9">
    <source>
        <dbReference type="EMBL" id="NSL87755.1"/>
    </source>
</evidence>
<organism evidence="9 10">
    <name type="scientific">Chitinophaga solisilvae</name>
    <dbReference type="NCBI Taxonomy" id="1233460"/>
    <lineage>
        <taxon>Bacteria</taxon>
        <taxon>Pseudomonadati</taxon>
        <taxon>Bacteroidota</taxon>
        <taxon>Chitinophagia</taxon>
        <taxon>Chitinophagales</taxon>
        <taxon>Chitinophagaceae</taxon>
        <taxon>Chitinophaga</taxon>
    </lineage>
</organism>
<dbReference type="Pfam" id="PF08447">
    <property type="entry name" value="PAS_3"/>
    <property type="match status" value="1"/>
</dbReference>
<evidence type="ECO:0000259" key="8">
    <source>
        <dbReference type="PROSITE" id="PS50110"/>
    </source>
</evidence>
<dbReference type="FunFam" id="3.30.565.10:FF:000010">
    <property type="entry name" value="Sensor histidine kinase RcsC"/>
    <property type="match status" value="1"/>
</dbReference>
<evidence type="ECO:0000256" key="2">
    <source>
        <dbReference type="ARBA" id="ARBA00012438"/>
    </source>
</evidence>
<dbReference type="InterPro" id="IPR011006">
    <property type="entry name" value="CheY-like_superfamily"/>
</dbReference>
<dbReference type="SUPFAM" id="SSF52172">
    <property type="entry name" value="CheY-like"/>
    <property type="match status" value="1"/>
</dbReference>
<comment type="caution">
    <text evidence="9">The sequence shown here is derived from an EMBL/GenBank/DDBJ whole genome shotgun (WGS) entry which is preliminary data.</text>
</comment>
<dbReference type="Gene3D" id="3.30.450.40">
    <property type="match status" value="1"/>
</dbReference>
<name>A0A9Q5GLS2_9BACT</name>
<dbReference type="EMBL" id="RIAR02000001">
    <property type="protein sequence ID" value="NSL87755.1"/>
    <property type="molecule type" value="Genomic_DNA"/>
</dbReference>
<dbReference type="SUPFAM" id="SSF55785">
    <property type="entry name" value="PYP-like sensor domain (PAS domain)"/>
    <property type="match status" value="2"/>
</dbReference>
<dbReference type="PROSITE" id="PS50110">
    <property type="entry name" value="RESPONSE_REGULATORY"/>
    <property type="match status" value="1"/>
</dbReference>
<dbReference type="EC" id="2.7.13.3" evidence="2"/>
<dbReference type="InterPro" id="IPR005467">
    <property type="entry name" value="His_kinase_dom"/>
</dbReference>
<dbReference type="PANTHER" id="PTHR45339">
    <property type="entry name" value="HYBRID SIGNAL TRANSDUCTION HISTIDINE KINASE J"/>
    <property type="match status" value="1"/>
</dbReference>
<dbReference type="SMART" id="SM00387">
    <property type="entry name" value="HATPase_c"/>
    <property type="match status" value="1"/>
</dbReference>
<feature type="domain" description="Histidine kinase" evidence="7">
    <location>
        <begin position="491"/>
        <end position="711"/>
    </location>
</feature>
<dbReference type="PROSITE" id="PS50109">
    <property type="entry name" value="HIS_KIN"/>
    <property type="match status" value="1"/>
</dbReference>
<keyword evidence="5" id="KW-0418">Kinase</keyword>
<evidence type="ECO:0000256" key="1">
    <source>
        <dbReference type="ARBA" id="ARBA00000085"/>
    </source>
</evidence>
<dbReference type="InterPro" id="IPR000014">
    <property type="entry name" value="PAS"/>
</dbReference>
<keyword evidence="10" id="KW-1185">Reference proteome</keyword>
<dbReference type="Pfam" id="PF13185">
    <property type="entry name" value="GAF_2"/>
    <property type="match status" value="1"/>
</dbReference>
<dbReference type="Proteomes" id="UP000281028">
    <property type="component" value="Unassembled WGS sequence"/>
</dbReference>
<dbReference type="InterPro" id="IPR001789">
    <property type="entry name" value="Sig_transdc_resp-reg_receiver"/>
</dbReference>
<dbReference type="PRINTS" id="PR00344">
    <property type="entry name" value="BCTRLSENSOR"/>
</dbReference>
<dbReference type="InterPro" id="IPR003018">
    <property type="entry name" value="GAF"/>
</dbReference>
<evidence type="ECO:0000256" key="4">
    <source>
        <dbReference type="ARBA" id="ARBA00022679"/>
    </source>
</evidence>
<evidence type="ECO:0000313" key="10">
    <source>
        <dbReference type="Proteomes" id="UP000281028"/>
    </source>
</evidence>
<dbReference type="InterPro" id="IPR029016">
    <property type="entry name" value="GAF-like_dom_sf"/>
</dbReference>
<dbReference type="InterPro" id="IPR035965">
    <property type="entry name" value="PAS-like_dom_sf"/>
</dbReference>
<dbReference type="Gene3D" id="3.30.565.10">
    <property type="entry name" value="Histidine kinase-like ATPase, C-terminal domain"/>
    <property type="match status" value="1"/>
</dbReference>
<dbReference type="SUPFAM" id="SSF55874">
    <property type="entry name" value="ATPase domain of HSP90 chaperone/DNA topoisomerase II/histidine kinase"/>
    <property type="match status" value="1"/>
</dbReference>
<dbReference type="CDD" id="cd16922">
    <property type="entry name" value="HATPase_EvgS-ArcB-TorS-like"/>
    <property type="match status" value="1"/>
</dbReference>
<evidence type="ECO:0000256" key="5">
    <source>
        <dbReference type="ARBA" id="ARBA00022777"/>
    </source>
</evidence>
<dbReference type="PANTHER" id="PTHR45339:SF3">
    <property type="entry name" value="HISTIDINE KINASE"/>
    <property type="match status" value="1"/>
</dbReference>
<dbReference type="Pfam" id="PF00512">
    <property type="entry name" value="HisKA"/>
    <property type="match status" value="1"/>
</dbReference>
<dbReference type="InterPro" id="IPR036890">
    <property type="entry name" value="HATPase_C_sf"/>
</dbReference>
<evidence type="ECO:0000256" key="6">
    <source>
        <dbReference type="PROSITE-ProRule" id="PRU00169"/>
    </source>
</evidence>
<dbReference type="InterPro" id="IPR036097">
    <property type="entry name" value="HisK_dim/P_sf"/>
</dbReference>
<reference evidence="9" key="1">
    <citation type="submission" date="2020-05" db="EMBL/GenBank/DDBJ databases">
        <title>Chitinophaga laudate sp. nov., isolated from a tropical peat swamp.</title>
        <authorList>
            <person name="Goh C.B.S."/>
            <person name="Lee M.S."/>
            <person name="Parimannan S."/>
            <person name="Pasbakhsh P."/>
            <person name="Yule C.M."/>
            <person name="Rajandas H."/>
            <person name="Loke S."/>
            <person name="Croft L."/>
            <person name="Tan J.B.L."/>
        </authorList>
    </citation>
    <scope>NUCLEOTIDE SEQUENCE</scope>
    <source>
        <strain evidence="9">Mgbs1</strain>
    </source>
</reference>
<protein>
    <recommendedName>
        <fullName evidence="2">histidine kinase</fullName>
        <ecNumber evidence="2">2.7.13.3</ecNumber>
    </recommendedName>
</protein>
<dbReference type="InterPro" id="IPR003594">
    <property type="entry name" value="HATPase_dom"/>
</dbReference>
<feature type="domain" description="Response regulatory" evidence="8">
    <location>
        <begin position="734"/>
        <end position="848"/>
    </location>
</feature>
<comment type="catalytic activity">
    <reaction evidence="1">
        <text>ATP + protein L-histidine = ADP + protein N-phospho-L-histidine.</text>
        <dbReference type="EC" id="2.7.13.3"/>
    </reaction>
</comment>
<keyword evidence="4" id="KW-0808">Transferase</keyword>
<dbReference type="Gene3D" id="3.30.450.20">
    <property type="entry name" value="PAS domain"/>
    <property type="match status" value="2"/>
</dbReference>
<dbReference type="GO" id="GO:0000155">
    <property type="term" value="F:phosphorelay sensor kinase activity"/>
    <property type="evidence" value="ECO:0007669"/>
    <property type="project" value="InterPro"/>
</dbReference>
<evidence type="ECO:0000259" key="7">
    <source>
        <dbReference type="PROSITE" id="PS50109"/>
    </source>
</evidence>
<dbReference type="InterPro" id="IPR013655">
    <property type="entry name" value="PAS_fold_3"/>
</dbReference>
<accession>A0A9Q5GLS2</accession>
<dbReference type="SUPFAM" id="SSF55781">
    <property type="entry name" value="GAF domain-like"/>
    <property type="match status" value="1"/>
</dbReference>
<dbReference type="SUPFAM" id="SSF47384">
    <property type="entry name" value="Homodimeric domain of signal transducing histidine kinase"/>
    <property type="match status" value="1"/>
</dbReference>
<dbReference type="CDD" id="cd00082">
    <property type="entry name" value="HisKA"/>
    <property type="match status" value="1"/>
</dbReference>
<gene>
    <name evidence="9" type="ORF">ECE50_012980</name>
</gene>
<feature type="modified residue" description="4-aspartylphosphate" evidence="6">
    <location>
        <position position="783"/>
    </location>
</feature>
<dbReference type="Gene3D" id="3.40.50.2300">
    <property type="match status" value="1"/>
</dbReference>